<feature type="non-terminal residue" evidence="1">
    <location>
        <position position="1"/>
    </location>
</feature>
<protein>
    <submittedName>
        <fullName evidence="1">Uncharacterized protein</fullName>
    </submittedName>
</protein>
<keyword evidence="2" id="KW-1185">Reference proteome</keyword>
<dbReference type="AlphaFoldDB" id="A0ABD3WIM2"/>
<accession>A0ABD3WIM2</accession>
<name>A0ABD3WIM2_SINWO</name>
<dbReference type="EMBL" id="JBJQND010000006">
    <property type="protein sequence ID" value="KAL3872603.1"/>
    <property type="molecule type" value="Genomic_DNA"/>
</dbReference>
<organism evidence="1 2">
    <name type="scientific">Sinanodonta woodiana</name>
    <name type="common">Chinese pond mussel</name>
    <name type="synonym">Anodonta woodiana</name>
    <dbReference type="NCBI Taxonomy" id="1069815"/>
    <lineage>
        <taxon>Eukaryota</taxon>
        <taxon>Metazoa</taxon>
        <taxon>Spiralia</taxon>
        <taxon>Lophotrochozoa</taxon>
        <taxon>Mollusca</taxon>
        <taxon>Bivalvia</taxon>
        <taxon>Autobranchia</taxon>
        <taxon>Heteroconchia</taxon>
        <taxon>Palaeoheterodonta</taxon>
        <taxon>Unionida</taxon>
        <taxon>Unionoidea</taxon>
        <taxon>Unionidae</taxon>
        <taxon>Unioninae</taxon>
        <taxon>Sinanodonta</taxon>
    </lineage>
</organism>
<comment type="caution">
    <text evidence="1">The sequence shown here is derived from an EMBL/GenBank/DDBJ whole genome shotgun (WGS) entry which is preliminary data.</text>
</comment>
<proteinExistence type="predicted"/>
<evidence type="ECO:0000313" key="1">
    <source>
        <dbReference type="EMBL" id="KAL3872603.1"/>
    </source>
</evidence>
<dbReference type="Proteomes" id="UP001634394">
    <property type="component" value="Unassembled WGS sequence"/>
</dbReference>
<gene>
    <name evidence="1" type="ORF">ACJMK2_035818</name>
</gene>
<evidence type="ECO:0000313" key="2">
    <source>
        <dbReference type="Proteomes" id="UP001634394"/>
    </source>
</evidence>
<reference evidence="1 2" key="1">
    <citation type="submission" date="2024-11" db="EMBL/GenBank/DDBJ databases">
        <title>Chromosome-level genome assembly of the freshwater bivalve Anodonta woodiana.</title>
        <authorList>
            <person name="Chen X."/>
        </authorList>
    </citation>
    <scope>NUCLEOTIDE SEQUENCE [LARGE SCALE GENOMIC DNA]</scope>
    <source>
        <strain evidence="1">MN2024</strain>
        <tissue evidence="1">Gills</tissue>
    </source>
</reference>
<sequence>WPTTPLHLLKSRPVHTDKLPLPLSGDCALDRTCRSCNPGLKELYDCFSGSEVHQQLRED</sequence>